<proteinExistence type="inferred from homology"/>
<dbReference type="EC" id="3.1.3.25" evidence="7"/>
<keyword evidence="5 7" id="KW-0378">Hydrolase</keyword>
<keyword evidence="4 7" id="KW-0479">Metal-binding</keyword>
<evidence type="ECO:0000256" key="1">
    <source>
        <dbReference type="ARBA" id="ARBA00001033"/>
    </source>
</evidence>
<evidence type="ECO:0000256" key="5">
    <source>
        <dbReference type="ARBA" id="ARBA00022801"/>
    </source>
</evidence>
<comment type="caution">
    <text evidence="8">The sequence shown here is derived from an EMBL/GenBank/DDBJ whole genome shotgun (WGS) entry which is preliminary data.</text>
</comment>
<dbReference type="GO" id="GO:0016787">
    <property type="term" value="F:hydrolase activity"/>
    <property type="evidence" value="ECO:0007669"/>
    <property type="project" value="UniProtKB-KW"/>
</dbReference>
<gene>
    <name evidence="8" type="ORF">WDU93_03300</name>
</gene>
<sequence>MVADTDLGALAADLAREAGVLALRRRAEGVSLAATKSTVADIVTEADREVESLIRERLRRERPEDGFLGEELDAAAGTSGLTWVVDPIDGTVNYASGIPTYSVSVAIVEGEPSPEAWRGVAGAVYAPVLDELFTAVRGEGAWLGAERLAVTEETPAGALLGTGFGYDPSTHDGDLATVRRVMTIARDLRRMGSAAIDLSYVAAGRLDGFFERGLNAWDFAAGALLVEEAGGVVSRLDTAAPRPMLIAGGPRVHERLRALIADTTERT</sequence>
<evidence type="ECO:0000313" key="8">
    <source>
        <dbReference type="EMBL" id="MEJ1090709.1"/>
    </source>
</evidence>
<dbReference type="PRINTS" id="PR00377">
    <property type="entry name" value="IMPHPHTASES"/>
</dbReference>
<comment type="cofactor">
    <cofactor evidence="2 7">
        <name>Mg(2+)</name>
        <dbReference type="ChEBI" id="CHEBI:18420"/>
    </cofactor>
</comment>
<reference evidence="8 9" key="1">
    <citation type="submission" date="2024-02" db="EMBL/GenBank/DDBJ databases">
        <authorList>
            <person name="Saticioglu I.B."/>
        </authorList>
    </citation>
    <scope>NUCLEOTIDE SEQUENCE [LARGE SCALE GENOMIC DNA]</scope>
    <source>
        <strain evidence="8 9">Mu-43</strain>
    </source>
</reference>
<dbReference type="Gene3D" id="3.40.190.80">
    <property type="match status" value="1"/>
</dbReference>
<evidence type="ECO:0000256" key="6">
    <source>
        <dbReference type="ARBA" id="ARBA00022842"/>
    </source>
</evidence>
<evidence type="ECO:0000256" key="3">
    <source>
        <dbReference type="ARBA" id="ARBA00009759"/>
    </source>
</evidence>
<dbReference type="PROSITE" id="PS00629">
    <property type="entry name" value="IMP_1"/>
    <property type="match status" value="1"/>
</dbReference>
<dbReference type="CDD" id="cd01639">
    <property type="entry name" value="IMPase"/>
    <property type="match status" value="1"/>
</dbReference>
<evidence type="ECO:0000313" key="9">
    <source>
        <dbReference type="Proteomes" id="UP001366085"/>
    </source>
</evidence>
<dbReference type="Proteomes" id="UP001366085">
    <property type="component" value="Unassembled WGS sequence"/>
</dbReference>
<dbReference type="InterPro" id="IPR020583">
    <property type="entry name" value="Inositol_monoP_metal-BS"/>
</dbReference>
<accession>A0ABU8LIN9</accession>
<dbReference type="Gene3D" id="3.30.540.10">
    <property type="entry name" value="Fructose-1,6-Bisphosphatase, subunit A, domain 1"/>
    <property type="match status" value="1"/>
</dbReference>
<keyword evidence="6 7" id="KW-0460">Magnesium</keyword>
<dbReference type="EMBL" id="JBBDGN010000002">
    <property type="protein sequence ID" value="MEJ1090709.1"/>
    <property type="molecule type" value="Genomic_DNA"/>
</dbReference>
<dbReference type="PANTHER" id="PTHR20854:SF4">
    <property type="entry name" value="INOSITOL-1-MONOPHOSPHATASE-RELATED"/>
    <property type="match status" value="1"/>
</dbReference>
<protein>
    <recommendedName>
        <fullName evidence="7">Inositol-1-monophosphatase</fullName>
        <ecNumber evidence="7">3.1.3.25</ecNumber>
    </recommendedName>
</protein>
<evidence type="ECO:0000256" key="7">
    <source>
        <dbReference type="RuleBase" id="RU364068"/>
    </source>
</evidence>
<dbReference type="SUPFAM" id="SSF56655">
    <property type="entry name" value="Carbohydrate phosphatase"/>
    <property type="match status" value="1"/>
</dbReference>
<dbReference type="Pfam" id="PF00459">
    <property type="entry name" value="Inositol_P"/>
    <property type="match status" value="1"/>
</dbReference>
<dbReference type="InterPro" id="IPR020550">
    <property type="entry name" value="Inositol_monophosphatase_CS"/>
</dbReference>
<evidence type="ECO:0000256" key="4">
    <source>
        <dbReference type="ARBA" id="ARBA00022723"/>
    </source>
</evidence>
<dbReference type="InterPro" id="IPR000760">
    <property type="entry name" value="Inositol_monophosphatase-like"/>
</dbReference>
<name>A0ABU8LIN9_9MICO</name>
<comment type="catalytic activity">
    <reaction evidence="1 7">
        <text>a myo-inositol phosphate + H2O = myo-inositol + phosphate</text>
        <dbReference type="Rhea" id="RHEA:24056"/>
        <dbReference type="ChEBI" id="CHEBI:15377"/>
        <dbReference type="ChEBI" id="CHEBI:17268"/>
        <dbReference type="ChEBI" id="CHEBI:43474"/>
        <dbReference type="ChEBI" id="CHEBI:84139"/>
        <dbReference type="EC" id="3.1.3.25"/>
    </reaction>
</comment>
<dbReference type="PANTHER" id="PTHR20854">
    <property type="entry name" value="INOSITOL MONOPHOSPHATASE"/>
    <property type="match status" value="1"/>
</dbReference>
<evidence type="ECO:0000256" key="2">
    <source>
        <dbReference type="ARBA" id="ARBA00001946"/>
    </source>
</evidence>
<dbReference type="PROSITE" id="PS00630">
    <property type="entry name" value="IMP_2"/>
    <property type="match status" value="1"/>
</dbReference>
<comment type="similarity">
    <text evidence="3 7">Belongs to the inositol monophosphatase superfamily.</text>
</comment>
<dbReference type="RefSeq" id="WP_337317435.1">
    <property type="nucleotide sequence ID" value="NZ_JBBDGN010000002.1"/>
</dbReference>
<dbReference type="InterPro" id="IPR033942">
    <property type="entry name" value="IMPase"/>
</dbReference>
<organism evidence="8 9">
    <name type="scientific">Microbacterium istanbulense</name>
    <dbReference type="NCBI Taxonomy" id="3122049"/>
    <lineage>
        <taxon>Bacteria</taxon>
        <taxon>Bacillati</taxon>
        <taxon>Actinomycetota</taxon>
        <taxon>Actinomycetes</taxon>
        <taxon>Micrococcales</taxon>
        <taxon>Microbacteriaceae</taxon>
        <taxon>Microbacterium</taxon>
    </lineage>
</organism>
<keyword evidence="9" id="KW-1185">Reference proteome</keyword>